<dbReference type="InterPro" id="IPR022927">
    <property type="entry name" value="RppH"/>
</dbReference>
<comment type="cofactor">
    <cofactor evidence="2">
        <name>Mg(2+)</name>
        <dbReference type="ChEBI" id="CHEBI:18420"/>
    </cofactor>
</comment>
<reference evidence="7" key="1">
    <citation type="submission" date="2018-03" db="EMBL/GenBank/DDBJ databases">
        <authorList>
            <person name="Rodrigo-Torres L."/>
            <person name="Arahal R. D."/>
            <person name="Lucena T."/>
        </authorList>
    </citation>
    <scope>NUCLEOTIDE SEQUENCE [LARGE SCALE GENOMIC DNA]</scope>
    <source>
        <strain evidence="7">CECT 8811</strain>
    </source>
</reference>
<dbReference type="OrthoDB" id="9816040at2"/>
<dbReference type="GO" id="GO:0008893">
    <property type="term" value="F:guanosine-3',5'-bis(diphosphate) 3'-diphosphatase activity"/>
    <property type="evidence" value="ECO:0007669"/>
    <property type="project" value="TreeGrafter"/>
</dbReference>
<evidence type="ECO:0000313" key="6">
    <source>
        <dbReference type="EMBL" id="SPF79246.1"/>
    </source>
</evidence>
<proteinExistence type="inferred from homology"/>
<dbReference type="InterPro" id="IPR020084">
    <property type="entry name" value="NUDIX_hydrolase_CS"/>
</dbReference>
<dbReference type="PROSITE" id="PS00893">
    <property type="entry name" value="NUDIX_BOX"/>
    <property type="match status" value="1"/>
</dbReference>
<dbReference type="PRINTS" id="PR00502">
    <property type="entry name" value="NUDIXFAMILY"/>
</dbReference>
<dbReference type="PROSITE" id="PS51462">
    <property type="entry name" value="NUDIX"/>
    <property type="match status" value="1"/>
</dbReference>
<feature type="domain" description="Nudix hydrolase" evidence="5">
    <location>
        <begin position="10"/>
        <end position="158"/>
    </location>
</feature>
<dbReference type="EC" id="3.6.1.-" evidence="4"/>
<evidence type="ECO:0000256" key="4">
    <source>
        <dbReference type="HAMAP-Rule" id="MF_00298"/>
    </source>
</evidence>
<keyword evidence="7" id="KW-1185">Reference proteome</keyword>
<evidence type="ECO:0000313" key="7">
    <source>
        <dbReference type="Proteomes" id="UP000244911"/>
    </source>
</evidence>
<dbReference type="GO" id="GO:0034432">
    <property type="term" value="F:bis(5'-adenosyl)-pentaphosphatase activity"/>
    <property type="evidence" value="ECO:0007669"/>
    <property type="project" value="TreeGrafter"/>
</dbReference>
<dbReference type="EMBL" id="OMOI01000002">
    <property type="protein sequence ID" value="SPF79246.1"/>
    <property type="molecule type" value="Genomic_DNA"/>
</dbReference>
<evidence type="ECO:0000256" key="2">
    <source>
        <dbReference type="ARBA" id="ARBA00001946"/>
    </source>
</evidence>
<dbReference type="PANTHER" id="PTHR11839:SF22">
    <property type="entry name" value="NUDIX HYDROLASE 26, CHLOROPLASTIC"/>
    <property type="match status" value="1"/>
</dbReference>
<organism evidence="6 7">
    <name type="scientific">Aliiroseovarius pelagivivens</name>
    <dbReference type="NCBI Taxonomy" id="1639690"/>
    <lineage>
        <taxon>Bacteria</taxon>
        <taxon>Pseudomonadati</taxon>
        <taxon>Pseudomonadota</taxon>
        <taxon>Alphaproteobacteria</taxon>
        <taxon>Rhodobacterales</taxon>
        <taxon>Paracoccaceae</taxon>
        <taxon>Aliiroseovarius</taxon>
    </lineage>
</organism>
<comment type="similarity">
    <text evidence="4">Belongs to the Nudix hydrolase family. RppH subfamily.</text>
</comment>
<dbReference type="InterPro" id="IPR020476">
    <property type="entry name" value="Nudix_hydrolase"/>
</dbReference>
<dbReference type="Pfam" id="PF00293">
    <property type="entry name" value="NUDIX"/>
    <property type="match status" value="1"/>
</dbReference>
<dbReference type="HAMAP" id="MF_00298">
    <property type="entry name" value="Nudix_RppH"/>
    <property type="match status" value="1"/>
</dbReference>
<dbReference type="NCBIfam" id="NF001936">
    <property type="entry name" value="PRK00714.1-3"/>
    <property type="match status" value="1"/>
</dbReference>
<dbReference type="Proteomes" id="UP000244911">
    <property type="component" value="Unassembled WGS sequence"/>
</dbReference>
<gene>
    <name evidence="6" type="primary">rppH_2</name>
    <name evidence="4" type="synonym">nudH</name>
    <name evidence="4" type="synonym">rppH</name>
    <name evidence="6" type="ORF">ALP8811_03185</name>
</gene>
<dbReference type="GO" id="GO:0019693">
    <property type="term" value="P:ribose phosphate metabolic process"/>
    <property type="evidence" value="ECO:0007669"/>
    <property type="project" value="TreeGrafter"/>
</dbReference>
<accession>A0A2R8AT66</accession>
<comment type="function">
    <text evidence="4">Accelerates the degradation of transcripts by removing pyrophosphate from the 5'-end of triphosphorylated RNA, leading to a more labile monophosphorylated state that can stimulate subsequent ribonuclease cleavage.</text>
</comment>
<evidence type="ECO:0000256" key="1">
    <source>
        <dbReference type="ARBA" id="ARBA00001936"/>
    </source>
</evidence>
<comment type="cofactor">
    <cofactor evidence="1">
        <name>Mn(2+)</name>
        <dbReference type="ChEBI" id="CHEBI:29035"/>
    </cofactor>
</comment>
<dbReference type="SUPFAM" id="SSF55811">
    <property type="entry name" value="Nudix"/>
    <property type="match status" value="1"/>
</dbReference>
<dbReference type="InterPro" id="IPR000086">
    <property type="entry name" value="NUDIX_hydrolase_dom"/>
</dbReference>
<comment type="cofactor">
    <cofactor evidence="4">
        <name>a divalent metal cation</name>
        <dbReference type="ChEBI" id="CHEBI:60240"/>
    </cofactor>
</comment>
<dbReference type="InterPro" id="IPR015797">
    <property type="entry name" value="NUDIX_hydrolase-like_dom_sf"/>
</dbReference>
<evidence type="ECO:0000256" key="3">
    <source>
        <dbReference type="ARBA" id="ARBA00022801"/>
    </source>
</evidence>
<dbReference type="RefSeq" id="WP_108858203.1">
    <property type="nucleotide sequence ID" value="NZ_OMOI01000002.1"/>
</dbReference>
<evidence type="ECO:0000259" key="5">
    <source>
        <dbReference type="PROSITE" id="PS51462"/>
    </source>
</evidence>
<dbReference type="NCBIfam" id="NF001938">
    <property type="entry name" value="PRK00714.1-5"/>
    <property type="match status" value="1"/>
</dbReference>
<name>A0A2R8AT66_9RHOB</name>
<keyword evidence="3 4" id="KW-0378">Hydrolase</keyword>
<dbReference type="GO" id="GO:0006753">
    <property type="term" value="P:nucleoside phosphate metabolic process"/>
    <property type="evidence" value="ECO:0007669"/>
    <property type="project" value="TreeGrafter"/>
</dbReference>
<protein>
    <recommendedName>
        <fullName evidence="4">RNA pyrophosphohydrolase</fullName>
        <ecNumber evidence="4">3.6.1.-</ecNumber>
    </recommendedName>
    <alternativeName>
        <fullName evidence="4">(Di)nucleoside polyphosphate hydrolase</fullName>
    </alternativeName>
</protein>
<feature type="short sequence motif" description="Nudix box" evidence="4">
    <location>
        <begin position="48"/>
        <end position="69"/>
    </location>
</feature>
<sequence>MTPEQISKLPYRPCVGIMILNADGKAFVGQRLDAPKLGTQTAWQMPQGGVDDGEDPRDAALRELWEETGITSDLVTIEAELPDWLPYDLPHDVVPKIWKGRYRGQKQRWFLLRFLGDDAQVNIETDHPEFSRWQWMATNEVVENIVPFKRELYAKVMEGFQEYL</sequence>
<dbReference type="PANTHER" id="PTHR11839">
    <property type="entry name" value="UDP/ADP-SUGAR PYROPHOSPHATASE"/>
    <property type="match status" value="1"/>
</dbReference>
<dbReference type="CDD" id="cd03671">
    <property type="entry name" value="NUDIX_Ap4A_hydrolase_plant_like"/>
    <property type="match status" value="1"/>
</dbReference>
<dbReference type="AlphaFoldDB" id="A0A2R8AT66"/>
<dbReference type="Gene3D" id="3.90.79.10">
    <property type="entry name" value="Nucleoside Triphosphate Pyrophosphohydrolase"/>
    <property type="match status" value="1"/>
</dbReference>